<sequence>MKGHDYLVPTLVEVEGGAAKWQRARELFRERGWPVREASPRERRVARRIFGGRERGFDYFWADVPVPGSVWGLDREAGWQVARVGKGELVLQARWFGREDADRTLLPEWRVYSTRHAAWATRPALVAWWAGPMWWLRARLYGTAVRLGMFDVGERVRGDREEALSLARRLPARGPRTDVDVRPLDGRGRAGGVQHKEDAFNRGMVMVVVPFLLMALVLVVAREAPLPGKLLFGGAAAALAGTACWSAVRLPVASTQAGAATVAVVLTVLVVVWALGIPGGYEGLECRQALALAAGGYVVVGNWLLVRHWRWRGVLAGVLVPSAVTVLLAVAPGVGRFLHDAYADELGLTESETSALGLWQVFAAIKLVWPSLATGLLILATWGTLRYLHLLRPRHPAGITMAVLALVSALLSDLVAALDSPAEAAASLRRAAEERTAPPSYFGVEPEWVCITPTVPLADLNEQGGRLEPTRPYVSFGGGAADGQVVLWNVTTDKPLRVPTEQVRVGPAGDPADSCAERHRSDRTAGQGPG</sequence>
<feature type="transmembrane region" description="Helical" evidence="2">
    <location>
        <begin position="230"/>
        <end position="250"/>
    </location>
</feature>
<feature type="transmembrane region" description="Helical" evidence="2">
    <location>
        <begin position="257"/>
        <end position="277"/>
    </location>
</feature>
<feature type="transmembrane region" description="Helical" evidence="2">
    <location>
        <begin position="204"/>
        <end position="224"/>
    </location>
</feature>
<keyword evidence="2" id="KW-0472">Membrane</keyword>
<dbReference type="RefSeq" id="WP_139672466.1">
    <property type="nucleotide sequence ID" value="NZ_VDLY02000017.1"/>
</dbReference>
<comment type="caution">
    <text evidence="3">The sequence shown here is derived from an EMBL/GenBank/DDBJ whole genome shotgun (WGS) entry which is preliminary data.</text>
</comment>
<feature type="transmembrane region" description="Helical" evidence="2">
    <location>
        <begin position="289"/>
        <end position="306"/>
    </location>
</feature>
<keyword evidence="4" id="KW-1185">Reference proteome</keyword>
<organism evidence="3 4">
    <name type="scientific">Streptomyces mimosae</name>
    <dbReference type="NCBI Taxonomy" id="2586635"/>
    <lineage>
        <taxon>Bacteria</taxon>
        <taxon>Bacillati</taxon>
        <taxon>Actinomycetota</taxon>
        <taxon>Actinomycetes</taxon>
        <taxon>Kitasatosporales</taxon>
        <taxon>Streptomycetaceae</taxon>
        <taxon>Streptomyces</taxon>
    </lineage>
</organism>
<evidence type="ECO:0000256" key="1">
    <source>
        <dbReference type="SAM" id="MobiDB-lite"/>
    </source>
</evidence>
<evidence type="ECO:0000313" key="4">
    <source>
        <dbReference type="Proteomes" id="UP000314251"/>
    </source>
</evidence>
<feature type="transmembrane region" description="Helical" evidence="2">
    <location>
        <begin position="397"/>
        <end position="418"/>
    </location>
</feature>
<evidence type="ECO:0000313" key="3">
    <source>
        <dbReference type="EMBL" id="KAB8161812.1"/>
    </source>
</evidence>
<protein>
    <submittedName>
        <fullName evidence="3">Uncharacterized protein</fullName>
    </submittedName>
</protein>
<evidence type="ECO:0000256" key="2">
    <source>
        <dbReference type="SAM" id="Phobius"/>
    </source>
</evidence>
<feature type="transmembrane region" description="Helical" evidence="2">
    <location>
        <begin position="358"/>
        <end position="385"/>
    </location>
</feature>
<dbReference type="AlphaFoldDB" id="A0A5N6A0T2"/>
<dbReference type="EMBL" id="VDLY02000017">
    <property type="protein sequence ID" value="KAB8161812.1"/>
    <property type="molecule type" value="Genomic_DNA"/>
</dbReference>
<dbReference type="Proteomes" id="UP000314251">
    <property type="component" value="Unassembled WGS sequence"/>
</dbReference>
<name>A0A5N6A0T2_9ACTN</name>
<gene>
    <name evidence="3" type="ORF">FH607_024155</name>
</gene>
<keyword evidence="2" id="KW-1133">Transmembrane helix</keyword>
<dbReference type="OrthoDB" id="4211751at2"/>
<keyword evidence="2" id="KW-0812">Transmembrane</keyword>
<feature type="transmembrane region" description="Helical" evidence="2">
    <location>
        <begin position="313"/>
        <end position="338"/>
    </location>
</feature>
<proteinExistence type="predicted"/>
<accession>A0A5N6A0T2</accession>
<feature type="region of interest" description="Disordered" evidence="1">
    <location>
        <begin position="498"/>
        <end position="530"/>
    </location>
</feature>
<reference evidence="3" key="1">
    <citation type="submission" date="2019-10" db="EMBL/GenBank/DDBJ databases">
        <title>Nonomuraea sp. nov., isolated from Phyllanthus amarus.</title>
        <authorList>
            <person name="Klykleung N."/>
            <person name="Tanasupawat S."/>
        </authorList>
    </citation>
    <scope>NUCLEOTIDE SEQUENCE [LARGE SCALE GENOMIC DNA]</scope>
    <source>
        <strain evidence="3">3MP-10</strain>
    </source>
</reference>